<accession>A0A1I8GJ37</accession>
<sequence length="61" mass="6772">MRRQRRTCRSFSDDGASRACSRGVCCWRVGAIAPHQPALGRLRRANCPRRSWRGGSGGLLT</sequence>
<evidence type="ECO:0000313" key="1">
    <source>
        <dbReference type="Proteomes" id="UP000095280"/>
    </source>
</evidence>
<protein>
    <submittedName>
        <fullName evidence="2">Uncharacterized protein</fullName>
    </submittedName>
</protein>
<keyword evidence="1" id="KW-1185">Reference proteome</keyword>
<dbReference type="WBParaSite" id="maker-uti_cns_0002124-snap-gene-0.6-mRNA-1">
    <property type="protein sequence ID" value="maker-uti_cns_0002124-snap-gene-0.6-mRNA-1"/>
    <property type="gene ID" value="maker-uti_cns_0002124-snap-gene-0.6"/>
</dbReference>
<dbReference type="Proteomes" id="UP000095280">
    <property type="component" value="Unplaced"/>
</dbReference>
<reference evidence="2" key="1">
    <citation type="submission" date="2016-11" db="UniProtKB">
        <authorList>
            <consortium name="WormBaseParasite"/>
        </authorList>
    </citation>
    <scope>IDENTIFICATION</scope>
</reference>
<name>A0A1I8GJ37_9PLAT</name>
<organism evidence="1 2">
    <name type="scientific">Macrostomum lignano</name>
    <dbReference type="NCBI Taxonomy" id="282301"/>
    <lineage>
        <taxon>Eukaryota</taxon>
        <taxon>Metazoa</taxon>
        <taxon>Spiralia</taxon>
        <taxon>Lophotrochozoa</taxon>
        <taxon>Platyhelminthes</taxon>
        <taxon>Rhabditophora</taxon>
        <taxon>Macrostomorpha</taxon>
        <taxon>Macrostomida</taxon>
        <taxon>Macrostomidae</taxon>
        <taxon>Macrostomum</taxon>
    </lineage>
</organism>
<evidence type="ECO:0000313" key="2">
    <source>
        <dbReference type="WBParaSite" id="maker-uti_cns_0002124-snap-gene-0.6-mRNA-1"/>
    </source>
</evidence>
<dbReference type="AlphaFoldDB" id="A0A1I8GJ37"/>
<proteinExistence type="predicted"/>